<feature type="transmembrane region" description="Helical" evidence="2">
    <location>
        <begin position="177"/>
        <end position="194"/>
    </location>
</feature>
<feature type="transmembrane region" description="Helical" evidence="2">
    <location>
        <begin position="232"/>
        <end position="251"/>
    </location>
</feature>
<feature type="compositionally biased region" description="Polar residues" evidence="1">
    <location>
        <begin position="55"/>
        <end position="65"/>
    </location>
</feature>
<evidence type="ECO:0000313" key="4">
    <source>
        <dbReference type="Proteomes" id="UP000475545"/>
    </source>
</evidence>
<dbReference type="Proteomes" id="UP000475545">
    <property type="component" value="Unassembled WGS sequence"/>
</dbReference>
<feature type="transmembrane region" description="Helical" evidence="2">
    <location>
        <begin position="200"/>
        <end position="220"/>
    </location>
</feature>
<dbReference type="AlphaFoldDB" id="A0A6L7GU52"/>
<keyword evidence="2" id="KW-0472">Membrane</keyword>
<keyword evidence="2" id="KW-1133">Transmembrane helix</keyword>
<feature type="transmembrane region" description="Helical" evidence="2">
    <location>
        <begin position="92"/>
        <end position="113"/>
    </location>
</feature>
<evidence type="ECO:0000256" key="1">
    <source>
        <dbReference type="SAM" id="MobiDB-lite"/>
    </source>
</evidence>
<accession>A0A6L7GU52</accession>
<gene>
    <name evidence="3" type="ORF">GIY30_11845</name>
</gene>
<evidence type="ECO:0000256" key="2">
    <source>
        <dbReference type="SAM" id="Phobius"/>
    </source>
</evidence>
<proteinExistence type="predicted"/>
<name>A0A6L7GU52_9ACTN</name>
<sequence>MRGFVPSGNERPRKRSPECVAPSTGRETANGDRRRIADGSARQRSGVCGKRTVQTEHAATSTSRSGGLDPGYGDFVSTSPDRSDGNQKHADLSLDLGISAGVAALFLLLRVLAVSEWDWHTAADVAETIDFGDAIPLAFGTLFAWPALTGTLLVIVLPLALISILRSGRGAVRQLRLSDLVLVAAAMAGVAALVTSLNDWWVLVCVVVLPVVFVGVWLLNTHEGAQAITTALTRRVGLIGIMGILVIAAVVDTPWMSRESIVTTAGEFEVYVLETEPGFLKVLTVDGRQFEIIDTSTVLSRTVVD</sequence>
<dbReference type="EMBL" id="WMBR01000003">
    <property type="protein sequence ID" value="MXP22038.1"/>
    <property type="molecule type" value="Genomic_DNA"/>
</dbReference>
<reference evidence="3 4" key="1">
    <citation type="submission" date="2019-11" db="EMBL/GenBank/DDBJ databases">
        <title>Gordonia sp. nov., a novel actinobacterium isolated from mangrove soil in Hainan.</title>
        <authorList>
            <person name="Huang X."/>
            <person name="Xie Y."/>
            <person name="Chu X."/>
            <person name="Xiao K."/>
        </authorList>
    </citation>
    <scope>NUCLEOTIDE SEQUENCE [LARGE SCALE GENOMIC DNA]</scope>
    <source>
        <strain evidence="3 4">HNM0687</strain>
    </source>
</reference>
<feature type="region of interest" description="Disordered" evidence="1">
    <location>
        <begin position="1"/>
        <end position="88"/>
    </location>
</feature>
<keyword evidence="2" id="KW-0812">Transmembrane</keyword>
<protein>
    <submittedName>
        <fullName evidence="3">Uncharacterized protein</fullName>
    </submittedName>
</protein>
<keyword evidence="4" id="KW-1185">Reference proteome</keyword>
<feature type="transmembrane region" description="Helical" evidence="2">
    <location>
        <begin position="143"/>
        <end position="165"/>
    </location>
</feature>
<organism evidence="3 4">
    <name type="scientific">Gordonia mangrovi</name>
    <dbReference type="NCBI Taxonomy" id="2665643"/>
    <lineage>
        <taxon>Bacteria</taxon>
        <taxon>Bacillati</taxon>
        <taxon>Actinomycetota</taxon>
        <taxon>Actinomycetes</taxon>
        <taxon>Mycobacteriales</taxon>
        <taxon>Gordoniaceae</taxon>
        <taxon>Gordonia</taxon>
    </lineage>
</organism>
<comment type="caution">
    <text evidence="3">The sequence shown here is derived from an EMBL/GenBank/DDBJ whole genome shotgun (WGS) entry which is preliminary data.</text>
</comment>
<evidence type="ECO:0000313" key="3">
    <source>
        <dbReference type="EMBL" id="MXP22038.1"/>
    </source>
</evidence>